<name>A0A9W7EJF9_9STRA</name>
<evidence type="ECO:0000313" key="4">
    <source>
        <dbReference type="EMBL" id="GMH80150.1"/>
    </source>
</evidence>
<dbReference type="SMART" id="SM00717">
    <property type="entry name" value="SANT"/>
    <property type="match status" value="1"/>
</dbReference>
<reference evidence="5" key="1">
    <citation type="journal article" date="2023" name="Commun. Biol.">
        <title>Genome analysis of Parmales, the sister group of diatoms, reveals the evolutionary specialization of diatoms from phago-mixotrophs to photoautotrophs.</title>
        <authorList>
            <person name="Ban H."/>
            <person name="Sato S."/>
            <person name="Yoshikawa S."/>
            <person name="Yamada K."/>
            <person name="Nakamura Y."/>
            <person name="Ichinomiya M."/>
            <person name="Sato N."/>
            <person name="Blanc-Mathieu R."/>
            <person name="Endo H."/>
            <person name="Kuwata A."/>
            <person name="Ogata H."/>
        </authorList>
    </citation>
    <scope>NUCLEOTIDE SEQUENCE [LARGE SCALE GENOMIC DNA]</scope>
</reference>
<dbReference type="EMBL" id="BLQM01000277">
    <property type="protein sequence ID" value="GMH80150.1"/>
    <property type="molecule type" value="Genomic_DNA"/>
</dbReference>
<feature type="region of interest" description="Disordered" evidence="1">
    <location>
        <begin position="355"/>
        <end position="393"/>
    </location>
</feature>
<dbReference type="AlphaFoldDB" id="A0A9W7EJF9"/>
<feature type="compositionally biased region" description="Acidic residues" evidence="1">
    <location>
        <begin position="371"/>
        <end position="393"/>
    </location>
</feature>
<dbReference type="GO" id="GO:0031848">
    <property type="term" value="P:protection from non-homologous end joining at telomere"/>
    <property type="evidence" value="ECO:0007669"/>
    <property type="project" value="InterPro"/>
</dbReference>
<proteinExistence type="predicted"/>
<dbReference type="GO" id="GO:0005634">
    <property type="term" value="C:nucleus"/>
    <property type="evidence" value="ECO:0007669"/>
    <property type="project" value="InterPro"/>
</dbReference>
<evidence type="ECO:0000259" key="3">
    <source>
        <dbReference type="PROSITE" id="PS51294"/>
    </source>
</evidence>
<evidence type="ECO:0000259" key="2">
    <source>
        <dbReference type="PROSITE" id="PS50090"/>
    </source>
</evidence>
<dbReference type="InterPro" id="IPR017930">
    <property type="entry name" value="Myb_dom"/>
</dbReference>
<dbReference type="Pfam" id="PF00249">
    <property type="entry name" value="Myb_DNA-binding"/>
    <property type="match status" value="1"/>
</dbReference>
<feature type="region of interest" description="Disordered" evidence="1">
    <location>
        <begin position="406"/>
        <end position="587"/>
    </location>
</feature>
<dbReference type="PROSITE" id="PS50090">
    <property type="entry name" value="MYB_LIKE"/>
    <property type="match status" value="1"/>
</dbReference>
<comment type="caution">
    <text evidence="4">The sequence shown here is derived from an EMBL/GenBank/DDBJ whole genome shotgun (WGS) entry which is preliminary data.</text>
</comment>
<feature type="compositionally biased region" description="Acidic residues" evidence="1">
    <location>
        <begin position="533"/>
        <end position="542"/>
    </location>
</feature>
<feature type="domain" description="Myb-like" evidence="2">
    <location>
        <begin position="577"/>
        <end position="632"/>
    </location>
</feature>
<dbReference type="GO" id="GO:0000781">
    <property type="term" value="C:chromosome, telomeric region"/>
    <property type="evidence" value="ECO:0007669"/>
    <property type="project" value="InterPro"/>
</dbReference>
<dbReference type="PANTHER" id="PTHR46833:SF1">
    <property type="entry name" value="TELOMERIC REPEAT-BINDING FACTOR 2"/>
    <property type="match status" value="1"/>
</dbReference>
<sequence>MPTSVKMLPTLSRHRSTAPDGRVIVHDAVEMLAYTRQIDNLNIFLNLVGKIPLNSRLHSRVAICSIYQNVSPQITDAYMSPPNSDSYSTSFSSQIGSVGVHHPNLLTSLNQTNQSESEEDLEGEGALEIQLPGFWSQLAEELSDLVNLLKRTDASREILPPILHLNQTEFDSDRENTIKDEWEHNDSKSKPVEPKNNGEPVDIGEMEEAFEMLVNICISQECISILRIKEKGDVETAKMYVEKVFSRKFVGGDEKRDIMRNLLMRVFKKKFQKSTKPEDFKKTKKVFDEKEICELFGMPDIELSSFQTNFLEFLEMVEKEILGVPKMIETGLYYADMKDDEGWVVEEAAEKVAEEVAEEEKSSEVANLNADLDETMLEDEDEEDQDKTEDEALPDVVMEMVLVEAMAPQAEMESKTSSKRKTTKKEEKKQGEEVEEEEEEEEEIIKVDEASASSDEEENGVFTQAPEQLNLDEDEDDGFDEDEEGSEELVTAPAPKPLPKKTPSIPKPPPSSGRKSLNAKPKKGEKLAFSDSDCSDEDTSDEEVTKTKKRPANKENSKAIPNRNINTKNLAPYRTSNKRPKKRMWTEEEAECVRAGVARYGEGRWADILHEYSDVLVGRTSVNVKDKWRNMNK</sequence>
<dbReference type="GO" id="GO:0042162">
    <property type="term" value="F:telomeric DNA binding"/>
    <property type="evidence" value="ECO:0007669"/>
    <property type="project" value="InterPro"/>
</dbReference>
<feature type="compositionally biased region" description="Acidic residues" evidence="1">
    <location>
        <begin position="470"/>
        <end position="487"/>
    </location>
</feature>
<dbReference type="InterPro" id="IPR001005">
    <property type="entry name" value="SANT/Myb"/>
</dbReference>
<protein>
    <submittedName>
        <fullName evidence="4">Uncharacterized protein</fullName>
    </submittedName>
</protein>
<dbReference type="SUPFAM" id="SSF46689">
    <property type="entry name" value="Homeodomain-like"/>
    <property type="match status" value="1"/>
</dbReference>
<dbReference type="InterPro" id="IPR030657">
    <property type="entry name" value="TERF2"/>
</dbReference>
<dbReference type="Gene3D" id="1.10.10.60">
    <property type="entry name" value="Homeodomain-like"/>
    <property type="match status" value="1"/>
</dbReference>
<dbReference type="CDD" id="cd11660">
    <property type="entry name" value="SANT_TRF"/>
    <property type="match status" value="1"/>
</dbReference>
<accession>A0A9W7EJF9</accession>
<feature type="domain" description="HTH myb-type" evidence="3">
    <location>
        <begin position="577"/>
        <end position="633"/>
    </location>
</feature>
<gene>
    <name evidence="4" type="ORF">TL16_g08423</name>
</gene>
<evidence type="ECO:0000256" key="1">
    <source>
        <dbReference type="SAM" id="MobiDB-lite"/>
    </source>
</evidence>
<dbReference type="PROSITE" id="PS51294">
    <property type="entry name" value="HTH_MYB"/>
    <property type="match status" value="1"/>
</dbReference>
<evidence type="ECO:0000313" key="5">
    <source>
        <dbReference type="Proteomes" id="UP001162640"/>
    </source>
</evidence>
<feature type="compositionally biased region" description="Acidic residues" evidence="1">
    <location>
        <begin position="433"/>
        <end position="443"/>
    </location>
</feature>
<dbReference type="PANTHER" id="PTHR46833">
    <property type="entry name" value="TELOMERIC REPEAT-BINDING FACTOR 2 TERF2"/>
    <property type="match status" value="1"/>
</dbReference>
<dbReference type="Proteomes" id="UP001162640">
    <property type="component" value="Unassembled WGS sequence"/>
</dbReference>
<dbReference type="InterPro" id="IPR009057">
    <property type="entry name" value="Homeodomain-like_sf"/>
</dbReference>
<organism evidence="4 5">
    <name type="scientific">Triparma laevis f. inornata</name>
    <dbReference type="NCBI Taxonomy" id="1714386"/>
    <lineage>
        <taxon>Eukaryota</taxon>
        <taxon>Sar</taxon>
        <taxon>Stramenopiles</taxon>
        <taxon>Ochrophyta</taxon>
        <taxon>Bolidophyceae</taxon>
        <taxon>Parmales</taxon>
        <taxon>Triparmaceae</taxon>
        <taxon>Triparma</taxon>
    </lineage>
</organism>